<proteinExistence type="predicted"/>
<evidence type="ECO:0000259" key="1">
    <source>
        <dbReference type="PROSITE" id="PS50075"/>
    </source>
</evidence>
<dbReference type="InterPro" id="IPR009081">
    <property type="entry name" value="PP-bd_ACP"/>
</dbReference>
<sequence length="93" mass="10095">MATNILNQLKTIIAEQLDVNLKIEEIDETASLFEDGLGLDSIAIVELIALTEQHFEVGFAESDLNLESFSNLTVLASCIAQKMPASEQLTVTA</sequence>
<accession>A0A3Q9DJP7</accession>
<evidence type="ECO:0000313" key="2">
    <source>
        <dbReference type="EMBL" id="AZP89547.1"/>
    </source>
</evidence>
<dbReference type="Gene3D" id="1.10.1200.10">
    <property type="entry name" value="ACP-like"/>
    <property type="match status" value="1"/>
</dbReference>
<feature type="domain" description="Carrier" evidence="1">
    <location>
        <begin position="3"/>
        <end position="83"/>
    </location>
</feature>
<organism evidence="2">
    <name type="scientific">Microcystis sp. PCC 10613</name>
    <dbReference type="NCBI Taxonomy" id="2497711"/>
    <lineage>
        <taxon>Bacteria</taxon>
        <taxon>Bacillati</taxon>
        <taxon>Cyanobacteriota</taxon>
        <taxon>Cyanophyceae</taxon>
        <taxon>Oscillatoriophycideae</taxon>
        <taxon>Chroococcales</taxon>
        <taxon>Microcystaceae</taxon>
        <taxon>Microcystis</taxon>
    </lineage>
</organism>
<dbReference type="Pfam" id="PF00550">
    <property type="entry name" value="PP-binding"/>
    <property type="match status" value="1"/>
</dbReference>
<dbReference type="EMBL" id="MH049500">
    <property type="protein sequence ID" value="AZP89547.1"/>
    <property type="molecule type" value="Genomic_DNA"/>
</dbReference>
<reference evidence="2" key="1">
    <citation type="journal article" date="2018" name="ACS Chem. Biol.">
        <title>A Unique Biosynthetic Pathway in Bloom-Forming Cyanobacterial Genus Microcystis Jointly Assembles Cytotoxic Aeruginoguanidines and Microguanidines.</title>
        <authorList>
            <person name="Pancrace C."/>
            <person name="Ishida K."/>
            <person name="Briand E."/>
            <person name="Gatte Pichi D."/>
            <person name="Weiz A.R."/>
            <person name="Guljamow A."/>
            <person name="Scalvenzi T."/>
            <person name="Sassoon N."/>
            <person name="Hertweck C."/>
            <person name="Dittmann E."/>
            <person name="Gugger M."/>
        </authorList>
    </citation>
    <scope>NUCLEOTIDE SEQUENCE</scope>
    <source>
        <strain evidence="2">PCC 10613</strain>
    </source>
</reference>
<dbReference type="AlphaFoldDB" id="A0A3Q9DJP7"/>
<protein>
    <submittedName>
        <fullName evidence="2">Peptidyl carrier protein</fullName>
    </submittedName>
</protein>
<dbReference type="PROSITE" id="PS50075">
    <property type="entry name" value="CARRIER"/>
    <property type="match status" value="1"/>
</dbReference>
<dbReference type="SUPFAM" id="SSF47336">
    <property type="entry name" value="ACP-like"/>
    <property type="match status" value="1"/>
</dbReference>
<gene>
    <name evidence="2" type="primary">agdB</name>
</gene>
<name>A0A3Q9DJP7_9CHRO</name>
<dbReference type="InterPro" id="IPR036736">
    <property type="entry name" value="ACP-like_sf"/>
</dbReference>